<accession>A0A6J1CGR2</accession>
<feature type="compositionally biased region" description="Polar residues" evidence="1">
    <location>
        <begin position="217"/>
        <end position="235"/>
    </location>
</feature>
<dbReference type="Proteomes" id="UP000504603">
    <property type="component" value="Unplaced"/>
</dbReference>
<dbReference type="RefSeq" id="XP_022139888.1">
    <property type="nucleotide sequence ID" value="XM_022284196.1"/>
</dbReference>
<gene>
    <name evidence="3" type="primary">LOC111010693</name>
</gene>
<evidence type="ECO:0000313" key="3">
    <source>
        <dbReference type="RefSeq" id="XP_022139888.1"/>
    </source>
</evidence>
<dbReference type="PANTHER" id="PTHR33871:SF1">
    <property type="entry name" value="OS05G0503100 PROTEIN"/>
    <property type="match status" value="1"/>
</dbReference>
<reference evidence="3" key="1">
    <citation type="submission" date="2025-08" db="UniProtKB">
        <authorList>
            <consortium name="RefSeq"/>
        </authorList>
    </citation>
    <scope>IDENTIFICATION</scope>
    <source>
        <strain evidence="3">OHB3-1</strain>
    </source>
</reference>
<feature type="compositionally biased region" description="Basic and acidic residues" evidence="1">
    <location>
        <begin position="250"/>
        <end position="260"/>
    </location>
</feature>
<feature type="region of interest" description="Disordered" evidence="1">
    <location>
        <begin position="129"/>
        <end position="280"/>
    </location>
</feature>
<organism evidence="2 3">
    <name type="scientific">Momordica charantia</name>
    <name type="common">Bitter gourd</name>
    <name type="synonym">Balsam pear</name>
    <dbReference type="NCBI Taxonomy" id="3673"/>
    <lineage>
        <taxon>Eukaryota</taxon>
        <taxon>Viridiplantae</taxon>
        <taxon>Streptophyta</taxon>
        <taxon>Embryophyta</taxon>
        <taxon>Tracheophyta</taxon>
        <taxon>Spermatophyta</taxon>
        <taxon>Magnoliopsida</taxon>
        <taxon>eudicotyledons</taxon>
        <taxon>Gunneridae</taxon>
        <taxon>Pentapetalae</taxon>
        <taxon>rosids</taxon>
        <taxon>fabids</taxon>
        <taxon>Cucurbitales</taxon>
        <taxon>Cucurbitaceae</taxon>
        <taxon>Momordiceae</taxon>
        <taxon>Momordica</taxon>
    </lineage>
</organism>
<sequence length="295" mass="32071">MGCCVSTGRTSNSAAQTSRSGSSHSKINGIGSRAPPPLEEESVKEVLSETPKPKPKPPLPGLHVGSPVGERKTEKSCSGKVNGGGDRMETKIPIYPAEEISEVSDICSFSETLSTTTMTEKMMDDYEEIRQRICRSPAKLPKNRSLSDDWVPRRDRQVGKSPSRKSDQSPGRLIGGGVGAVKLVQSRDMGQSIARRSLRPEPRLPNKSENSCRRSRSPATTRTDGVASRTATGRSPSVRRSGMSPGREATTGRDCNRKEAPPAQATQYETPEGKWRTTNESLDNPLVSLECFIFL</sequence>
<feature type="region of interest" description="Disordered" evidence="1">
    <location>
        <begin position="1"/>
        <end position="90"/>
    </location>
</feature>
<proteinExistence type="predicted"/>
<dbReference type="OrthoDB" id="1922230at2759"/>
<evidence type="ECO:0000313" key="2">
    <source>
        <dbReference type="Proteomes" id="UP000504603"/>
    </source>
</evidence>
<dbReference type="KEGG" id="mcha:111010693"/>
<feature type="compositionally biased region" description="Basic and acidic residues" evidence="1">
    <location>
        <begin position="198"/>
        <end position="212"/>
    </location>
</feature>
<dbReference type="AlphaFoldDB" id="A0A6J1CGR2"/>
<evidence type="ECO:0000256" key="1">
    <source>
        <dbReference type="SAM" id="MobiDB-lite"/>
    </source>
</evidence>
<keyword evidence="2" id="KW-1185">Reference proteome</keyword>
<feature type="compositionally biased region" description="Polar residues" evidence="1">
    <location>
        <begin position="7"/>
        <end position="26"/>
    </location>
</feature>
<dbReference type="PANTHER" id="PTHR33871">
    <property type="entry name" value="OS05G0503100 PROTEIN-RELATED"/>
    <property type="match status" value="1"/>
</dbReference>
<protein>
    <submittedName>
        <fullName evidence="3">Uncharacterized protein LOC111010693</fullName>
    </submittedName>
</protein>
<name>A0A6J1CGR2_MOMCH</name>
<dbReference type="GeneID" id="111010693"/>
<feature type="compositionally biased region" description="Basic and acidic residues" evidence="1">
    <location>
        <begin position="145"/>
        <end position="158"/>
    </location>
</feature>